<evidence type="ECO:0000313" key="2">
    <source>
        <dbReference type="EMBL" id="GAC96946.1"/>
    </source>
</evidence>
<keyword evidence="2" id="KW-0808">Transferase</keyword>
<keyword evidence="1" id="KW-0732">Signal</keyword>
<dbReference type="RefSeq" id="XP_012190533.1">
    <property type="nucleotide sequence ID" value="XM_012335143.1"/>
</dbReference>
<accession>R9P6G4</accession>
<dbReference type="HOGENOM" id="CLU_1636681_0_0_1"/>
<dbReference type="GeneID" id="24109812"/>
<evidence type="ECO:0000256" key="1">
    <source>
        <dbReference type="SAM" id="SignalP"/>
    </source>
</evidence>
<feature type="chain" id="PRO_5004478345" evidence="1">
    <location>
        <begin position="28"/>
        <end position="165"/>
    </location>
</feature>
<dbReference type="OrthoDB" id="2548597at2759"/>
<reference evidence="3" key="1">
    <citation type="journal article" date="2013" name="Genome Announc.">
        <title>Draft genome sequence of the basidiomycetous yeast-like fungus Pseudozyma hubeiensis SY62, which produces an abundant amount of the biosurfactant mannosylerythritol lipids.</title>
        <authorList>
            <person name="Konishi M."/>
            <person name="Hatada Y."/>
            <person name="Horiuchi J."/>
        </authorList>
    </citation>
    <scope>NUCLEOTIDE SEQUENCE [LARGE SCALE GENOMIC DNA]</scope>
    <source>
        <strain evidence="3">SY62</strain>
    </source>
</reference>
<protein>
    <submittedName>
        <fullName evidence="2">Protein kinase subdomain-containing protein</fullName>
    </submittedName>
</protein>
<gene>
    <name evidence="2" type="ORF">PHSY_004530</name>
</gene>
<evidence type="ECO:0000313" key="3">
    <source>
        <dbReference type="Proteomes" id="UP000014071"/>
    </source>
</evidence>
<dbReference type="Proteomes" id="UP000014071">
    <property type="component" value="Unassembled WGS sequence"/>
</dbReference>
<organism evidence="2 3">
    <name type="scientific">Pseudozyma hubeiensis (strain SY62)</name>
    <name type="common">Yeast</name>
    <dbReference type="NCBI Taxonomy" id="1305764"/>
    <lineage>
        <taxon>Eukaryota</taxon>
        <taxon>Fungi</taxon>
        <taxon>Dikarya</taxon>
        <taxon>Basidiomycota</taxon>
        <taxon>Ustilaginomycotina</taxon>
        <taxon>Ustilaginomycetes</taxon>
        <taxon>Ustilaginales</taxon>
        <taxon>Ustilaginaceae</taxon>
        <taxon>Pseudozyma</taxon>
    </lineage>
</organism>
<keyword evidence="3" id="KW-1185">Reference proteome</keyword>
<dbReference type="eggNOG" id="ENOG502TATS">
    <property type="taxonomic scope" value="Eukaryota"/>
</dbReference>
<name>R9P6G4_PSEHS</name>
<proteinExistence type="predicted"/>
<sequence length="165" mass="17856">MLARIFSIHRIGISLLVITSTIALASSSSGLFVNTSHGQSEWSRYCSGSASRSADLQPHACFTMHDDVTSAAHSSSEGHLGFASASGQDFVVIPPHQGQDSKVEFFASGFWFSIHFSDSLKCARVEIRAPVRSPAKPDRQDKERALEPFLEGTNCVGTKPNIFAL</sequence>
<keyword evidence="2" id="KW-0418">Kinase</keyword>
<dbReference type="EMBL" id="DF238808">
    <property type="protein sequence ID" value="GAC96946.1"/>
    <property type="molecule type" value="Genomic_DNA"/>
</dbReference>
<dbReference type="AlphaFoldDB" id="R9P6G4"/>
<dbReference type="GO" id="GO:0016301">
    <property type="term" value="F:kinase activity"/>
    <property type="evidence" value="ECO:0007669"/>
    <property type="project" value="UniProtKB-KW"/>
</dbReference>
<feature type="signal peptide" evidence="1">
    <location>
        <begin position="1"/>
        <end position="27"/>
    </location>
</feature>